<feature type="region of interest" description="Disordered" evidence="1">
    <location>
        <begin position="38"/>
        <end position="71"/>
    </location>
</feature>
<feature type="compositionally biased region" description="Low complexity" evidence="1">
    <location>
        <begin position="58"/>
        <end position="67"/>
    </location>
</feature>
<evidence type="ECO:0000313" key="3">
    <source>
        <dbReference type="Proteomes" id="UP000016930"/>
    </source>
</evidence>
<dbReference type="AlphaFoldDB" id="M2Q954"/>
<accession>M2Q954</accession>
<keyword evidence="3" id="KW-1185">Reference proteome</keyword>
<evidence type="ECO:0000313" key="2">
    <source>
        <dbReference type="EMBL" id="EMD33388.1"/>
    </source>
</evidence>
<dbReference type="EMBL" id="KB445806">
    <property type="protein sequence ID" value="EMD33388.1"/>
    <property type="molecule type" value="Genomic_DNA"/>
</dbReference>
<reference evidence="2 3" key="1">
    <citation type="journal article" date="2012" name="Proc. Natl. Acad. Sci. U.S.A.">
        <title>Comparative genomics of Ceriporiopsis subvermispora and Phanerochaete chrysosporium provide insight into selective ligninolysis.</title>
        <authorList>
            <person name="Fernandez-Fueyo E."/>
            <person name="Ruiz-Duenas F.J."/>
            <person name="Ferreira P."/>
            <person name="Floudas D."/>
            <person name="Hibbett D.S."/>
            <person name="Canessa P."/>
            <person name="Larrondo L.F."/>
            <person name="James T.Y."/>
            <person name="Seelenfreund D."/>
            <person name="Lobos S."/>
            <person name="Polanco R."/>
            <person name="Tello M."/>
            <person name="Honda Y."/>
            <person name="Watanabe T."/>
            <person name="Watanabe T."/>
            <person name="Ryu J.S."/>
            <person name="Kubicek C.P."/>
            <person name="Schmoll M."/>
            <person name="Gaskell J."/>
            <person name="Hammel K.E."/>
            <person name="St John F.J."/>
            <person name="Vanden Wymelenberg A."/>
            <person name="Sabat G."/>
            <person name="Splinter BonDurant S."/>
            <person name="Syed K."/>
            <person name="Yadav J.S."/>
            <person name="Doddapaneni H."/>
            <person name="Subramanian V."/>
            <person name="Lavin J.L."/>
            <person name="Oguiza J.A."/>
            <person name="Perez G."/>
            <person name="Pisabarro A.G."/>
            <person name="Ramirez L."/>
            <person name="Santoyo F."/>
            <person name="Master E."/>
            <person name="Coutinho P.M."/>
            <person name="Henrissat B."/>
            <person name="Lombard V."/>
            <person name="Magnuson J.K."/>
            <person name="Kuees U."/>
            <person name="Hori C."/>
            <person name="Igarashi K."/>
            <person name="Samejima M."/>
            <person name="Held B.W."/>
            <person name="Barry K.W."/>
            <person name="LaButti K.M."/>
            <person name="Lapidus A."/>
            <person name="Lindquist E.A."/>
            <person name="Lucas S.M."/>
            <person name="Riley R."/>
            <person name="Salamov A.A."/>
            <person name="Hoffmeister D."/>
            <person name="Schwenk D."/>
            <person name="Hadar Y."/>
            <person name="Yarden O."/>
            <person name="de Vries R.P."/>
            <person name="Wiebenga A."/>
            <person name="Stenlid J."/>
            <person name="Eastwood D."/>
            <person name="Grigoriev I.V."/>
            <person name="Berka R.M."/>
            <person name="Blanchette R.A."/>
            <person name="Kersten P."/>
            <person name="Martinez A.T."/>
            <person name="Vicuna R."/>
            <person name="Cullen D."/>
        </authorList>
    </citation>
    <scope>NUCLEOTIDE SEQUENCE [LARGE SCALE GENOMIC DNA]</scope>
    <source>
        <strain evidence="2 3">B</strain>
    </source>
</reference>
<sequence length="85" mass="9474">MQRSTPTLLETQAAPAQNWPMPRRILIAFSLINQAIHQPGTQHAHDEESLHRPHSRTSTRLGSTGSRQVTHSLFNAVRPDVRSGS</sequence>
<proteinExistence type="predicted"/>
<dbReference type="HOGENOM" id="CLU_2512412_0_0_1"/>
<organism evidence="2 3">
    <name type="scientific">Ceriporiopsis subvermispora (strain B)</name>
    <name type="common">White-rot fungus</name>
    <name type="synonym">Gelatoporia subvermispora</name>
    <dbReference type="NCBI Taxonomy" id="914234"/>
    <lineage>
        <taxon>Eukaryota</taxon>
        <taxon>Fungi</taxon>
        <taxon>Dikarya</taxon>
        <taxon>Basidiomycota</taxon>
        <taxon>Agaricomycotina</taxon>
        <taxon>Agaricomycetes</taxon>
        <taxon>Polyporales</taxon>
        <taxon>Gelatoporiaceae</taxon>
        <taxon>Gelatoporia</taxon>
    </lineage>
</organism>
<evidence type="ECO:0000256" key="1">
    <source>
        <dbReference type="SAM" id="MobiDB-lite"/>
    </source>
</evidence>
<gene>
    <name evidence="2" type="ORF">CERSUDRAFT_98503</name>
</gene>
<protein>
    <submittedName>
        <fullName evidence="2">Uncharacterized protein</fullName>
    </submittedName>
</protein>
<dbReference type="Proteomes" id="UP000016930">
    <property type="component" value="Unassembled WGS sequence"/>
</dbReference>
<name>M2Q954_CERS8</name>